<feature type="region of interest" description="Disordered" evidence="1">
    <location>
        <begin position="1"/>
        <end position="34"/>
    </location>
</feature>
<evidence type="ECO:0000313" key="3">
    <source>
        <dbReference type="Proteomes" id="UP000533533"/>
    </source>
</evidence>
<evidence type="ECO:0000256" key="1">
    <source>
        <dbReference type="SAM" id="MobiDB-lite"/>
    </source>
</evidence>
<accession>A0ABR6FRU1</accession>
<protein>
    <submittedName>
        <fullName evidence="2">Uncharacterized protein</fullName>
    </submittedName>
</protein>
<organism evidence="2 3">
    <name type="scientific">Paraburkholderia silvatlantica</name>
    <dbReference type="NCBI Taxonomy" id="321895"/>
    <lineage>
        <taxon>Bacteria</taxon>
        <taxon>Pseudomonadati</taxon>
        <taxon>Pseudomonadota</taxon>
        <taxon>Betaproteobacteria</taxon>
        <taxon>Burkholderiales</taxon>
        <taxon>Burkholderiaceae</taxon>
        <taxon>Paraburkholderia</taxon>
    </lineage>
</organism>
<reference evidence="2 3" key="1">
    <citation type="submission" date="2020-08" db="EMBL/GenBank/DDBJ databases">
        <title>Genomic Encyclopedia of Type Strains, Phase IV (KMG-V): Genome sequencing to study the core and pangenomes of soil and plant-associated prokaryotes.</title>
        <authorList>
            <person name="Whitman W."/>
        </authorList>
    </citation>
    <scope>NUCLEOTIDE SEQUENCE [LARGE SCALE GENOMIC DNA]</scope>
    <source>
        <strain evidence="2 3">SRMrh-85</strain>
    </source>
</reference>
<sequence>MLSKGIQDDGKSPAANAPASGVDVPRADGGEDAPCWPWAPLLTVDDVRRMRVALVQTIETLAEFEGWPRELLDDVLAHAVRGPLSALLPDLNHFAERLAEARTERAARIALKRRTWRLQGLDDRRGKYR</sequence>
<dbReference type="EMBL" id="JACHVZ010000012">
    <property type="protein sequence ID" value="MBB2930142.1"/>
    <property type="molecule type" value="Genomic_DNA"/>
</dbReference>
<comment type="caution">
    <text evidence="2">The sequence shown here is derived from an EMBL/GenBank/DDBJ whole genome shotgun (WGS) entry which is preliminary data.</text>
</comment>
<proteinExistence type="predicted"/>
<dbReference type="RefSeq" id="WP_110388038.1">
    <property type="nucleotide sequence ID" value="NZ_JACHVZ010000012.1"/>
</dbReference>
<name>A0ABR6FRU1_9BURK</name>
<gene>
    <name evidence="2" type="ORF">FHX59_004590</name>
</gene>
<feature type="compositionally biased region" description="Basic and acidic residues" evidence="1">
    <location>
        <begin position="1"/>
        <end position="11"/>
    </location>
</feature>
<evidence type="ECO:0000313" key="2">
    <source>
        <dbReference type="EMBL" id="MBB2930142.1"/>
    </source>
</evidence>
<dbReference type="Proteomes" id="UP000533533">
    <property type="component" value="Unassembled WGS sequence"/>
</dbReference>
<keyword evidence="3" id="KW-1185">Reference proteome</keyword>